<dbReference type="Gene3D" id="3.10.129.10">
    <property type="entry name" value="Hotdog Thioesterase"/>
    <property type="match status" value="1"/>
</dbReference>
<feature type="domain" description="MaoC-like" evidence="1">
    <location>
        <begin position="17"/>
        <end position="121"/>
    </location>
</feature>
<accession>A0A3E2TFN7</accession>
<dbReference type="SUPFAM" id="SSF54637">
    <property type="entry name" value="Thioesterase/thiol ester dehydrase-isomerase"/>
    <property type="match status" value="1"/>
</dbReference>
<dbReference type="AlphaFoldDB" id="A0A3E2TFN7"/>
<evidence type="ECO:0000313" key="2">
    <source>
        <dbReference type="EMBL" id="RGB74564.1"/>
    </source>
</evidence>
<dbReference type="OrthoDB" id="9801625at2"/>
<keyword evidence="3" id="KW-1185">Reference proteome</keyword>
<dbReference type="InterPro" id="IPR052342">
    <property type="entry name" value="MCH/BMMD"/>
</dbReference>
<name>A0A3E2TFN7_9FIRM</name>
<organism evidence="2 3">
    <name type="scientific">Anaerococcus nagyae</name>
    <dbReference type="NCBI Taxonomy" id="1755241"/>
    <lineage>
        <taxon>Bacteria</taxon>
        <taxon>Bacillati</taxon>
        <taxon>Bacillota</taxon>
        <taxon>Tissierellia</taxon>
        <taxon>Tissierellales</taxon>
        <taxon>Peptoniphilaceae</taxon>
        <taxon>Anaerococcus</taxon>
    </lineage>
</organism>
<evidence type="ECO:0000313" key="3">
    <source>
        <dbReference type="Proteomes" id="UP000261011"/>
    </source>
</evidence>
<dbReference type="PANTHER" id="PTHR43664">
    <property type="entry name" value="MONOAMINE OXIDASE-RELATED"/>
    <property type="match status" value="1"/>
</dbReference>
<evidence type="ECO:0000259" key="1">
    <source>
        <dbReference type="Pfam" id="PF01575"/>
    </source>
</evidence>
<protein>
    <submittedName>
        <fullName evidence="2">Dehydratase</fullName>
    </submittedName>
</protein>
<dbReference type="InterPro" id="IPR002539">
    <property type="entry name" value="MaoC-like_dom"/>
</dbReference>
<proteinExistence type="predicted"/>
<dbReference type="InterPro" id="IPR029069">
    <property type="entry name" value="HotDog_dom_sf"/>
</dbReference>
<gene>
    <name evidence="2" type="ORF">DXA39_08410</name>
</gene>
<comment type="caution">
    <text evidence="2">The sequence shown here is derived from an EMBL/GenBank/DDBJ whole genome shotgun (WGS) entry which is preliminary data.</text>
</comment>
<dbReference type="PANTHER" id="PTHR43664:SF1">
    <property type="entry name" value="BETA-METHYLMALYL-COA DEHYDRATASE"/>
    <property type="match status" value="1"/>
</dbReference>
<sequence>MYFEDYKIGQIFDQEIESLSFSEDELIGYAKKYDPRPIHIDKEVAKKSRFGKIIASGSFANMAFWAQWVKTGIDADGVVAGVSVDKAEWLKPIYPDTLYDIKVETVDKKVRIEGKDGFVSQKLMVYNPDGELCLTYIGRALVNFKENR</sequence>
<dbReference type="Pfam" id="PF01575">
    <property type="entry name" value="MaoC_dehydratas"/>
    <property type="match status" value="1"/>
</dbReference>
<dbReference type="RefSeq" id="WP_117522274.1">
    <property type="nucleotide sequence ID" value="NZ_QVEU01000010.1"/>
</dbReference>
<dbReference type="EMBL" id="QVEU01000010">
    <property type="protein sequence ID" value="RGB74564.1"/>
    <property type="molecule type" value="Genomic_DNA"/>
</dbReference>
<reference evidence="2 3" key="1">
    <citation type="submission" date="2018-08" db="EMBL/GenBank/DDBJ databases">
        <title>A genome reference for cultivated species of the human gut microbiota.</title>
        <authorList>
            <person name="Zou Y."/>
            <person name="Xue W."/>
            <person name="Luo G."/>
        </authorList>
    </citation>
    <scope>NUCLEOTIDE SEQUENCE [LARGE SCALE GENOMIC DNA]</scope>
    <source>
        <strain evidence="2 3">OF01-3</strain>
    </source>
</reference>
<dbReference type="Proteomes" id="UP000261011">
    <property type="component" value="Unassembled WGS sequence"/>
</dbReference>